<organism evidence="2 3">
    <name type="scientific">Komagataeibacter saccharivorans</name>
    <dbReference type="NCBI Taxonomy" id="265959"/>
    <lineage>
        <taxon>Bacteria</taxon>
        <taxon>Pseudomonadati</taxon>
        <taxon>Pseudomonadota</taxon>
        <taxon>Alphaproteobacteria</taxon>
        <taxon>Acetobacterales</taxon>
        <taxon>Acetobacteraceae</taxon>
        <taxon>Komagataeibacter</taxon>
    </lineage>
</organism>
<dbReference type="AlphaFoldDB" id="A0A347WHF9"/>
<protein>
    <submittedName>
        <fullName evidence="2">Uncharacterized protein</fullName>
    </submittedName>
</protein>
<dbReference type="RefSeq" id="WP_162900573.1">
    <property type="nucleotide sequence ID" value="NZ_CP023041.1"/>
</dbReference>
<keyword evidence="1" id="KW-0812">Transmembrane</keyword>
<dbReference type="Proteomes" id="UP000264120">
    <property type="component" value="Plasmid unnamed5"/>
</dbReference>
<accession>A0A347WHF9</accession>
<evidence type="ECO:0000313" key="3">
    <source>
        <dbReference type="Proteomes" id="UP000264120"/>
    </source>
</evidence>
<dbReference type="EMBL" id="CP023041">
    <property type="protein sequence ID" value="AXY24302.1"/>
    <property type="molecule type" value="Genomic_DNA"/>
</dbReference>
<keyword evidence="3" id="KW-1185">Reference proteome</keyword>
<evidence type="ECO:0000313" key="2">
    <source>
        <dbReference type="EMBL" id="AXY24302.1"/>
    </source>
</evidence>
<sequence length="232" mass="27294">MIKKLFRKNSISPYVYSVIFGFLLYRIYDFMIKCSNDGILRTVPTIIFGAITTYIAYQQHKISSAQKDIAADKHRLELFEKRFEIYQLFLDMAVQSHKLSQNHRVDKNLEDYDDIIESNSGYIKFIENNENKLISLGEGSIFLFGPEVKIILDEARGNIFKKLKFVKILNSLRDKKGPSNNFIGEITKKDPLETVYEKAINECDKFLKDFYERKLSEKMEPYLRMTPYLSKY</sequence>
<dbReference type="KEGG" id="ksc:CD178_03558"/>
<name>A0A347WHF9_9PROT</name>
<evidence type="ECO:0000256" key="1">
    <source>
        <dbReference type="SAM" id="Phobius"/>
    </source>
</evidence>
<proteinExistence type="predicted"/>
<reference evidence="2 3" key="1">
    <citation type="submission" date="2017-08" db="EMBL/GenBank/DDBJ databases">
        <title>Complete genome sequence of Gluconacetobacter saccharivorans CV1 isolated from Fermented Vinegar.</title>
        <authorList>
            <person name="Kim S.-Y."/>
        </authorList>
    </citation>
    <scope>NUCLEOTIDE SEQUENCE [LARGE SCALE GENOMIC DNA]</scope>
    <source>
        <strain evidence="2 3">CV1</strain>
        <plasmid evidence="2 3">unnamed5</plasmid>
    </source>
</reference>
<keyword evidence="1" id="KW-1133">Transmembrane helix</keyword>
<gene>
    <name evidence="2" type="ORF">CD178_03558</name>
</gene>
<feature type="transmembrane region" description="Helical" evidence="1">
    <location>
        <begin position="12"/>
        <end position="32"/>
    </location>
</feature>
<keyword evidence="1" id="KW-0472">Membrane</keyword>
<geneLocation type="plasmid" evidence="2 3">
    <name>unnamed5</name>
</geneLocation>
<keyword evidence="2" id="KW-0614">Plasmid</keyword>
<feature type="transmembrane region" description="Helical" evidence="1">
    <location>
        <begin position="38"/>
        <end position="57"/>
    </location>
</feature>